<sequence length="71" mass="8142">MTESDMKITSAYDKFAETYDEFYSESEFVAEDRALFKLFSDQLKKPVLDLGAGTGLALKYLALEPKEYLCR</sequence>
<evidence type="ECO:0008006" key="3">
    <source>
        <dbReference type="Google" id="ProtNLM"/>
    </source>
</evidence>
<gene>
    <name evidence="1" type="ORF">A4Z71_01070</name>
</gene>
<organism evidence="1 2">
    <name type="scientific">Candidatus Rhodoluna planktonica</name>
    <dbReference type="NCBI Taxonomy" id="535712"/>
    <lineage>
        <taxon>Bacteria</taxon>
        <taxon>Bacillati</taxon>
        <taxon>Actinomycetota</taxon>
        <taxon>Actinomycetes</taxon>
        <taxon>Micrococcales</taxon>
        <taxon>Microbacteriaceae</taxon>
        <taxon>Luna cluster</taxon>
        <taxon>Luna-1 subcluster</taxon>
        <taxon>Rhodoluna</taxon>
    </lineage>
</organism>
<reference evidence="1 2" key="1">
    <citation type="journal article" date="2016" name="Biochim. Biophys. Acta">
        <title>Photochemical characterization of actinorhodopsin and its functional existence in the natural host.</title>
        <authorList>
            <person name="Nakamura S."/>
            <person name="Kikukawa T."/>
            <person name="Tamogami J."/>
            <person name="Kamiya M."/>
            <person name="Aizawa T."/>
            <person name="Hahn M.W."/>
            <person name="Ihara K."/>
            <person name="Kamo N."/>
            <person name="Demura M."/>
        </authorList>
    </citation>
    <scope>NUCLEOTIDE SEQUENCE [LARGE SCALE GENOMIC DNA]</scope>
    <source>
        <strain evidence="1 2">MWH-Dar1</strain>
    </source>
</reference>
<name>A0A1D9DXV3_9MICO</name>
<dbReference type="SUPFAM" id="SSF53335">
    <property type="entry name" value="S-adenosyl-L-methionine-dependent methyltransferases"/>
    <property type="match status" value="1"/>
</dbReference>
<dbReference type="InterPro" id="IPR029063">
    <property type="entry name" value="SAM-dependent_MTases_sf"/>
</dbReference>
<dbReference type="STRING" id="535712.A4Z71_01070"/>
<protein>
    <recommendedName>
        <fullName evidence="3">Methyltransferase type 11 domain-containing protein</fullName>
    </recommendedName>
</protein>
<dbReference type="Gene3D" id="3.40.50.150">
    <property type="entry name" value="Vaccinia Virus protein VP39"/>
    <property type="match status" value="1"/>
</dbReference>
<dbReference type="KEGG" id="rpla:A4Z71_01070"/>
<keyword evidence="2" id="KW-1185">Reference proteome</keyword>
<dbReference type="OrthoDB" id="9805171at2"/>
<evidence type="ECO:0000313" key="1">
    <source>
        <dbReference type="EMBL" id="AOY55633.1"/>
    </source>
</evidence>
<evidence type="ECO:0000313" key="2">
    <source>
        <dbReference type="Proteomes" id="UP000243784"/>
    </source>
</evidence>
<dbReference type="AlphaFoldDB" id="A0A1D9DXV3"/>
<accession>A0A1D9DXV3</accession>
<dbReference type="EMBL" id="CP015208">
    <property type="protein sequence ID" value="AOY55633.1"/>
    <property type="molecule type" value="Genomic_DNA"/>
</dbReference>
<proteinExistence type="predicted"/>
<dbReference type="RefSeq" id="WP_070954146.1">
    <property type="nucleotide sequence ID" value="NZ_CP015208.1"/>
</dbReference>
<dbReference type="Proteomes" id="UP000243784">
    <property type="component" value="Chromosome"/>
</dbReference>